<feature type="region of interest" description="SAW" evidence="4">
    <location>
        <begin position="418"/>
        <end position="493"/>
    </location>
</feature>
<dbReference type="GO" id="GO:0009740">
    <property type="term" value="P:gibberellic acid mediated signaling pathway"/>
    <property type="evidence" value="ECO:0007669"/>
    <property type="project" value="UniProtKB-UniRule"/>
</dbReference>
<dbReference type="STRING" id="1088818.A0A2I0A7T6"/>
<dbReference type="AlphaFoldDB" id="A0A2I0A7T6"/>
<dbReference type="GO" id="GO:0005634">
    <property type="term" value="C:nucleus"/>
    <property type="evidence" value="ECO:0007669"/>
    <property type="project" value="UniProtKB-SubCell"/>
</dbReference>
<dbReference type="EMBL" id="KZ452013">
    <property type="protein sequence ID" value="PKA51612.1"/>
    <property type="molecule type" value="Genomic_DNA"/>
</dbReference>
<keyword evidence="2 5" id="KW-0805">Transcription regulation</keyword>
<keyword evidence="5" id="KW-0539">Nucleus</keyword>
<dbReference type="Gene3D" id="1.10.10.1290">
    <property type="entry name" value="Transcriptional regulator DELLA, N-terminal domain"/>
    <property type="match status" value="1"/>
</dbReference>
<dbReference type="PROSITE" id="PS50985">
    <property type="entry name" value="GRAS"/>
    <property type="match status" value="1"/>
</dbReference>
<dbReference type="Pfam" id="PF12041">
    <property type="entry name" value="DELLA"/>
    <property type="match status" value="1"/>
</dbReference>
<evidence type="ECO:0000313" key="8">
    <source>
        <dbReference type="Proteomes" id="UP000236161"/>
    </source>
</evidence>
<dbReference type="PANTHER" id="PTHR31636">
    <property type="entry name" value="OSJNBA0084A10.13 PROTEIN-RELATED"/>
    <property type="match status" value="1"/>
</dbReference>
<evidence type="ECO:0000256" key="5">
    <source>
        <dbReference type="RuleBase" id="RU367159"/>
    </source>
</evidence>
<organism evidence="7 8">
    <name type="scientific">Apostasia shenzhenica</name>
    <dbReference type="NCBI Taxonomy" id="1088818"/>
    <lineage>
        <taxon>Eukaryota</taxon>
        <taxon>Viridiplantae</taxon>
        <taxon>Streptophyta</taxon>
        <taxon>Embryophyta</taxon>
        <taxon>Tracheophyta</taxon>
        <taxon>Spermatophyta</taxon>
        <taxon>Magnoliopsida</taxon>
        <taxon>Liliopsida</taxon>
        <taxon>Asparagales</taxon>
        <taxon>Orchidaceae</taxon>
        <taxon>Apostasioideae</taxon>
        <taxon>Apostasia</taxon>
    </lineage>
</organism>
<keyword evidence="5" id="KW-0939">Gibberellin signaling pathway</keyword>
<keyword evidence="8" id="KW-1185">Reference proteome</keyword>
<dbReference type="SMART" id="SM01129">
    <property type="entry name" value="DELLA"/>
    <property type="match status" value="1"/>
</dbReference>
<accession>A0A2I0A7T6</accession>
<name>A0A2I0A7T6_9ASPA</name>
<feature type="domain" description="Transcriptional factor DELLA N-terminal" evidence="6">
    <location>
        <begin position="22"/>
        <end position="90"/>
    </location>
</feature>
<dbReference type="Proteomes" id="UP000236161">
    <property type="component" value="Unassembled WGS sequence"/>
</dbReference>
<protein>
    <recommendedName>
        <fullName evidence="5">DELLA protein</fullName>
    </recommendedName>
</protein>
<comment type="caution">
    <text evidence="4">Lacks conserved residue(s) required for the propagation of feature annotation.</text>
</comment>
<dbReference type="InterPro" id="IPR038088">
    <property type="entry name" value="DELLA_N_sf"/>
</dbReference>
<evidence type="ECO:0000256" key="1">
    <source>
        <dbReference type="ARBA" id="ARBA00010273"/>
    </source>
</evidence>
<feature type="region of interest" description="VHIID" evidence="4">
    <location>
        <begin position="200"/>
        <end position="265"/>
    </location>
</feature>
<feature type="short sequence motif" description="VHIID" evidence="4">
    <location>
        <begin position="231"/>
        <end position="235"/>
    </location>
</feature>
<gene>
    <name evidence="7" type="primary">GAI</name>
    <name evidence="7" type="ORF">AXF42_Ash002979</name>
</gene>
<dbReference type="InterPro" id="IPR005202">
    <property type="entry name" value="TF_GRAS"/>
</dbReference>
<evidence type="ECO:0000259" key="6">
    <source>
        <dbReference type="Pfam" id="PF12041"/>
    </source>
</evidence>
<evidence type="ECO:0000313" key="7">
    <source>
        <dbReference type="EMBL" id="PKA51612.1"/>
    </source>
</evidence>
<dbReference type="Pfam" id="PF03514">
    <property type="entry name" value="GRAS"/>
    <property type="match status" value="1"/>
</dbReference>
<evidence type="ECO:0000256" key="2">
    <source>
        <dbReference type="ARBA" id="ARBA00023015"/>
    </source>
</evidence>
<comment type="similarity">
    <text evidence="1 5">Belongs to the GRAS family. DELLA subfamily.</text>
</comment>
<proteinExistence type="inferred from homology"/>
<comment type="domain">
    <text evidence="5">The DELLA motif is required for its GA-induced degradation.</text>
</comment>
<dbReference type="InterPro" id="IPR021914">
    <property type="entry name" value="TF_DELLA_N"/>
</dbReference>
<evidence type="ECO:0000256" key="3">
    <source>
        <dbReference type="ARBA" id="ARBA00023163"/>
    </source>
</evidence>
<comment type="subcellular location">
    <subcellularLocation>
        <location evidence="5">Nucleus</location>
    </subcellularLocation>
</comment>
<sequence>MGHYQHSHSPADWSASGVADFDRLLAGAGYRVRSSDPQHLAQGLEQLDSAAAGADDCESSPPLIPCDTVHYNHPSDLTAWVDSILSDLTSAALPHPPHPPPATWIATVYSPGIHCTLEDQEDAGIRLIHLLMASATAVHRGDAGLASALIDDTRHLLTCVSNAFGMGKVAGYFADALYLRIFSPQSAAVLSSPAVDDILYHNFYEACPYLKFAHFTANQAILEAFDGEDRVHVIDFNLMHGLQWPALIQALALRPGGPPALRITGVGPPYPDGRDNLREVGLQLANLAQSVKVRFAFRGVAAARLSDVRPWMLQVAVGEAVAVNSIFQFHRLLGDPDEAAPAPIDSVLSWVAGLRPKILTVVEQEADHNRPGFLDRFTEALFYYSTLFDSLEAGGAGVSGDAAVAEVYLQREMCNVVCCEGSARVERHEPLARWAVRLGRAGLKPVHLGSSAFKQANMLLSLFSGEGYCVEEVDGCLTLGWHSRPLISASSWCSGDHVPSPETMTTSCILAGSNVINVKSDEVNYVSGSAV</sequence>
<evidence type="ECO:0000256" key="4">
    <source>
        <dbReference type="PROSITE-ProRule" id="PRU01191"/>
    </source>
</evidence>
<keyword evidence="3 5" id="KW-0804">Transcription</keyword>
<comment type="function">
    <text evidence="5">Transcriptional regulator that acts as a repressor of the gibberellin (GA) signaling pathway. Probably acts by participating in large multiprotein complexes that repress transcription of GA-inducible genes.</text>
</comment>
<dbReference type="OrthoDB" id="1869514at2759"/>
<feature type="region of interest" description="Leucine repeat II (LRII)" evidence="4">
    <location>
        <begin position="279"/>
        <end position="311"/>
    </location>
</feature>
<reference evidence="7 8" key="1">
    <citation type="journal article" date="2017" name="Nature">
        <title>The Apostasia genome and the evolution of orchids.</title>
        <authorList>
            <person name="Zhang G.Q."/>
            <person name="Liu K.W."/>
            <person name="Li Z."/>
            <person name="Lohaus R."/>
            <person name="Hsiao Y.Y."/>
            <person name="Niu S.C."/>
            <person name="Wang J.Y."/>
            <person name="Lin Y.C."/>
            <person name="Xu Q."/>
            <person name="Chen L.J."/>
            <person name="Yoshida K."/>
            <person name="Fujiwara S."/>
            <person name="Wang Z.W."/>
            <person name="Zhang Y.Q."/>
            <person name="Mitsuda N."/>
            <person name="Wang M."/>
            <person name="Liu G.H."/>
            <person name="Pecoraro L."/>
            <person name="Huang H.X."/>
            <person name="Xiao X.J."/>
            <person name="Lin M."/>
            <person name="Wu X.Y."/>
            <person name="Wu W.L."/>
            <person name="Chen Y.Y."/>
            <person name="Chang S.B."/>
            <person name="Sakamoto S."/>
            <person name="Ohme-Takagi M."/>
            <person name="Yagi M."/>
            <person name="Zeng S.J."/>
            <person name="Shen C.Y."/>
            <person name="Yeh C.M."/>
            <person name="Luo Y.B."/>
            <person name="Tsai W.C."/>
            <person name="Van de Peer Y."/>
            <person name="Liu Z.J."/>
        </authorList>
    </citation>
    <scope>NUCLEOTIDE SEQUENCE [LARGE SCALE GENOMIC DNA]</scope>
    <source>
        <strain evidence="8">cv. Shenzhen</strain>
        <tissue evidence="7">Stem</tissue>
    </source>
</reference>